<feature type="coiled-coil region" evidence="1">
    <location>
        <begin position="438"/>
        <end position="465"/>
    </location>
</feature>
<comment type="caution">
    <text evidence="3">The sequence shown here is derived from an EMBL/GenBank/DDBJ whole genome shotgun (WGS) entry which is preliminary data.</text>
</comment>
<gene>
    <name evidence="3" type="ORF">CEE75_13100</name>
</gene>
<feature type="compositionally biased region" description="Polar residues" evidence="2">
    <location>
        <begin position="506"/>
        <end position="516"/>
    </location>
</feature>
<evidence type="ECO:0000313" key="3">
    <source>
        <dbReference type="EMBL" id="TDN28354.1"/>
    </source>
</evidence>
<dbReference type="Proteomes" id="UP000295195">
    <property type="component" value="Unassembled WGS sequence"/>
</dbReference>
<sequence>MPIRQFVLEPPVSIDWNHRPISSQLKLDKNSKLLILNDSSIADLDKCAEKKHINVVFCNQAKRPELLLIPEVVGDNQKLNTLVDTYFSLGLSHNVQFSRGSLTLLLRIMYCASDKSYRGILNILRKWFEAPKNKLAKLITEVKIDKKMALPKIEKAILTFAKATDYTENILNFLWKLHGANAWSKKSKKEINSLNTAGQITVMPASVFKENTYFYALFIYGVKSHIEVYIDSDVSFTLVQPYLKVKADTFSIARYANSDSAELAFIASKAENMLSSAQIPDQSLFFAWLAYKDTAALADYSLKDINRLLSVSPYVTYVGMYFTLIKSQFCLTQYDITKYHWSTHVFDLKYIISKTIDKNKKQQNSNFQNTQSKISSKPIASIDSKSLVKATQKVLDKIDDTTSDFKATVALLSSKVNSLSEVVNKDVNETSIKKSDKASQINVDLKDVQHQLKQMKQNIDLLPNKLSDLIKKSWNETEEQKNDPYSWEDADDPKQLEKDYDKAIHGQSNNFTDFDD</sequence>
<keyword evidence="1" id="KW-0175">Coiled coil</keyword>
<dbReference type="EMBL" id="NKLP01000295">
    <property type="protein sequence ID" value="TDN28354.1"/>
    <property type="molecule type" value="Genomic_DNA"/>
</dbReference>
<proteinExistence type="predicted"/>
<reference evidence="3 4" key="1">
    <citation type="submission" date="2017-06" db="EMBL/GenBank/DDBJ databases">
        <authorList>
            <person name="Swanenburg J."/>
            <person name="Kort R."/>
        </authorList>
    </citation>
    <scope>NUCLEOTIDE SEQUENCE [LARGE SCALE GENOMIC DNA]</scope>
    <source>
        <strain evidence="3 4">RL05</strain>
    </source>
</reference>
<feature type="compositionally biased region" description="Basic and acidic residues" evidence="2">
    <location>
        <begin position="492"/>
        <end position="504"/>
    </location>
</feature>
<feature type="compositionally biased region" description="Basic and acidic residues" evidence="2">
    <location>
        <begin position="473"/>
        <end position="482"/>
    </location>
</feature>
<accession>A0A4R6CQ29</accession>
<evidence type="ECO:0000256" key="1">
    <source>
        <dbReference type="SAM" id="Coils"/>
    </source>
</evidence>
<dbReference type="AlphaFoldDB" id="A0A4R6CQ29"/>
<dbReference type="RefSeq" id="WP_133476836.1">
    <property type="nucleotide sequence ID" value="NZ_JACCPV010000145.1"/>
</dbReference>
<organism evidence="3 4">
    <name type="scientific">Lactobacillus crispatus</name>
    <dbReference type="NCBI Taxonomy" id="47770"/>
    <lineage>
        <taxon>Bacteria</taxon>
        <taxon>Bacillati</taxon>
        <taxon>Bacillota</taxon>
        <taxon>Bacilli</taxon>
        <taxon>Lactobacillales</taxon>
        <taxon>Lactobacillaceae</taxon>
        <taxon>Lactobacillus</taxon>
    </lineage>
</organism>
<protein>
    <submittedName>
        <fullName evidence="3">Uncharacterized protein</fullName>
    </submittedName>
</protein>
<evidence type="ECO:0000313" key="4">
    <source>
        <dbReference type="Proteomes" id="UP000295195"/>
    </source>
</evidence>
<feature type="region of interest" description="Disordered" evidence="2">
    <location>
        <begin position="473"/>
        <end position="516"/>
    </location>
</feature>
<evidence type="ECO:0000256" key="2">
    <source>
        <dbReference type="SAM" id="MobiDB-lite"/>
    </source>
</evidence>
<name>A0A4R6CQ29_9LACO</name>